<dbReference type="OrthoDB" id="414418at2759"/>
<dbReference type="InterPro" id="IPR013078">
    <property type="entry name" value="His_Pase_superF_clade-1"/>
</dbReference>
<protein>
    <submittedName>
        <fullName evidence="2">Phosphoglycerate mutase-like protein</fullName>
    </submittedName>
</protein>
<dbReference type="InterPro" id="IPR029033">
    <property type="entry name" value="His_PPase_superfam"/>
</dbReference>
<feature type="transmembrane region" description="Helical" evidence="1">
    <location>
        <begin position="379"/>
        <end position="398"/>
    </location>
</feature>
<keyword evidence="1" id="KW-0812">Transmembrane</keyword>
<organism evidence="2 3">
    <name type="scientific">Westerdykella ornata</name>
    <dbReference type="NCBI Taxonomy" id="318751"/>
    <lineage>
        <taxon>Eukaryota</taxon>
        <taxon>Fungi</taxon>
        <taxon>Dikarya</taxon>
        <taxon>Ascomycota</taxon>
        <taxon>Pezizomycotina</taxon>
        <taxon>Dothideomycetes</taxon>
        <taxon>Pleosporomycetidae</taxon>
        <taxon>Pleosporales</taxon>
        <taxon>Sporormiaceae</taxon>
        <taxon>Westerdykella</taxon>
    </lineage>
</organism>
<dbReference type="SMART" id="SM00855">
    <property type="entry name" value="PGAM"/>
    <property type="match status" value="1"/>
</dbReference>
<evidence type="ECO:0000256" key="1">
    <source>
        <dbReference type="SAM" id="Phobius"/>
    </source>
</evidence>
<dbReference type="InterPro" id="IPR051710">
    <property type="entry name" value="Phosphatase_SH3-domain"/>
</dbReference>
<name>A0A6A6JHE9_WESOR</name>
<sequence length="403" mass="46034">MLHRIYLVCHGETVDQTDDEQDAYYPTENPADVPLSKTGVEQAKQTADRLAMENLPIDLVYSSPSYQCLETLLPIVTTPDGRPKFTVRVEPGLRESQDIDDVFPLCSEVCALKRPTDISDLIDHFNYIDTKYRPLVTPPLKGWLLEPPRRLLLRAHFTMDHLIQTLDAARSPQVILICTHAEVVLAIARVLTSRNLPCWTDYTPNYESFFGELRRRIKRIAMTDLCQPDHHVFNCSITRLDRAASSVDSWAWTLSMNGAHSHLLHQTGEFQFRPSPWQNRHTPHPVLSAMAFINEFPSSMLAIPLATATSTLKTARETVHAIQRQMRANPYRLPAWIYCALWFWLGLAITARLGMLYYFAERLRLARNLEDIIIFRNAFLDGIANACAVLVQFSLFMFPPLLA</sequence>
<dbReference type="CDD" id="cd07067">
    <property type="entry name" value="HP_PGM_like"/>
    <property type="match status" value="1"/>
</dbReference>
<dbReference type="AlphaFoldDB" id="A0A6A6JHE9"/>
<dbReference type="Proteomes" id="UP000800097">
    <property type="component" value="Unassembled WGS sequence"/>
</dbReference>
<gene>
    <name evidence="2" type="ORF">EI97DRAFT_468563</name>
</gene>
<keyword evidence="1" id="KW-1133">Transmembrane helix</keyword>
<dbReference type="GeneID" id="54554837"/>
<reference evidence="2" key="1">
    <citation type="journal article" date="2020" name="Stud. Mycol.">
        <title>101 Dothideomycetes genomes: a test case for predicting lifestyles and emergence of pathogens.</title>
        <authorList>
            <person name="Haridas S."/>
            <person name="Albert R."/>
            <person name="Binder M."/>
            <person name="Bloem J."/>
            <person name="Labutti K."/>
            <person name="Salamov A."/>
            <person name="Andreopoulos B."/>
            <person name="Baker S."/>
            <person name="Barry K."/>
            <person name="Bills G."/>
            <person name="Bluhm B."/>
            <person name="Cannon C."/>
            <person name="Castanera R."/>
            <person name="Culley D."/>
            <person name="Daum C."/>
            <person name="Ezra D."/>
            <person name="Gonzalez J."/>
            <person name="Henrissat B."/>
            <person name="Kuo A."/>
            <person name="Liang C."/>
            <person name="Lipzen A."/>
            <person name="Lutzoni F."/>
            <person name="Magnuson J."/>
            <person name="Mondo S."/>
            <person name="Nolan M."/>
            <person name="Ohm R."/>
            <person name="Pangilinan J."/>
            <person name="Park H.-J."/>
            <person name="Ramirez L."/>
            <person name="Alfaro M."/>
            <person name="Sun H."/>
            <person name="Tritt A."/>
            <person name="Yoshinaga Y."/>
            <person name="Zwiers L.-H."/>
            <person name="Turgeon B."/>
            <person name="Goodwin S."/>
            <person name="Spatafora J."/>
            <person name="Crous P."/>
            <person name="Grigoriev I."/>
        </authorList>
    </citation>
    <scope>NUCLEOTIDE SEQUENCE</scope>
    <source>
        <strain evidence="2">CBS 379.55</strain>
    </source>
</reference>
<evidence type="ECO:0000313" key="2">
    <source>
        <dbReference type="EMBL" id="KAF2274669.1"/>
    </source>
</evidence>
<dbReference type="SUPFAM" id="SSF53254">
    <property type="entry name" value="Phosphoglycerate mutase-like"/>
    <property type="match status" value="1"/>
</dbReference>
<keyword evidence="1" id="KW-0472">Membrane</keyword>
<feature type="transmembrane region" description="Helical" evidence="1">
    <location>
        <begin position="335"/>
        <end position="359"/>
    </location>
</feature>
<dbReference type="EMBL" id="ML986501">
    <property type="protein sequence ID" value="KAF2274669.1"/>
    <property type="molecule type" value="Genomic_DNA"/>
</dbReference>
<dbReference type="PANTHER" id="PTHR16469">
    <property type="entry name" value="UBIQUITIN-ASSOCIATED AND SH3 DOMAIN-CONTAINING BA-RELATED"/>
    <property type="match status" value="1"/>
</dbReference>
<proteinExistence type="predicted"/>
<dbReference type="RefSeq" id="XP_033652208.1">
    <property type="nucleotide sequence ID" value="XM_033801662.1"/>
</dbReference>
<accession>A0A6A6JHE9</accession>
<keyword evidence="3" id="KW-1185">Reference proteome</keyword>
<evidence type="ECO:0000313" key="3">
    <source>
        <dbReference type="Proteomes" id="UP000800097"/>
    </source>
</evidence>
<dbReference type="PANTHER" id="PTHR16469:SF27">
    <property type="entry name" value="UBIQUITIN-ASSOCIATED AND SH3 DOMAIN-CONTAINING BA-RELATED"/>
    <property type="match status" value="1"/>
</dbReference>
<dbReference type="Gene3D" id="3.40.50.1240">
    <property type="entry name" value="Phosphoglycerate mutase-like"/>
    <property type="match status" value="1"/>
</dbReference>
<dbReference type="Pfam" id="PF00300">
    <property type="entry name" value="His_Phos_1"/>
    <property type="match status" value="1"/>
</dbReference>